<organism evidence="2 3">
    <name type="scientific">Ceraceosorus bombacis</name>
    <dbReference type="NCBI Taxonomy" id="401625"/>
    <lineage>
        <taxon>Eukaryota</taxon>
        <taxon>Fungi</taxon>
        <taxon>Dikarya</taxon>
        <taxon>Basidiomycota</taxon>
        <taxon>Ustilaginomycotina</taxon>
        <taxon>Exobasidiomycetes</taxon>
        <taxon>Ceraceosorales</taxon>
        <taxon>Ceraceosoraceae</taxon>
        <taxon>Ceraceosorus</taxon>
    </lineage>
</organism>
<feature type="compositionally biased region" description="Polar residues" evidence="1">
    <location>
        <begin position="711"/>
        <end position="740"/>
    </location>
</feature>
<evidence type="ECO:0000256" key="1">
    <source>
        <dbReference type="SAM" id="MobiDB-lite"/>
    </source>
</evidence>
<evidence type="ECO:0000313" key="2">
    <source>
        <dbReference type="EMBL" id="CEH15414.1"/>
    </source>
</evidence>
<dbReference type="EMBL" id="CCYA01000264">
    <property type="protein sequence ID" value="CEH15414.1"/>
    <property type="molecule type" value="Genomic_DNA"/>
</dbReference>
<feature type="compositionally biased region" description="Low complexity" evidence="1">
    <location>
        <begin position="432"/>
        <end position="441"/>
    </location>
</feature>
<feature type="region of interest" description="Disordered" evidence="1">
    <location>
        <begin position="414"/>
        <end position="451"/>
    </location>
</feature>
<keyword evidence="3" id="KW-1185">Reference proteome</keyword>
<feature type="compositionally biased region" description="Low complexity" evidence="1">
    <location>
        <begin position="152"/>
        <end position="161"/>
    </location>
</feature>
<proteinExistence type="predicted"/>
<dbReference type="Proteomes" id="UP000054845">
    <property type="component" value="Unassembled WGS sequence"/>
</dbReference>
<dbReference type="STRING" id="401625.A0A0P1BIF9"/>
<evidence type="ECO:0008006" key="4">
    <source>
        <dbReference type="Google" id="ProtNLM"/>
    </source>
</evidence>
<evidence type="ECO:0000313" key="3">
    <source>
        <dbReference type="Proteomes" id="UP000054845"/>
    </source>
</evidence>
<name>A0A0P1BIF9_9BASI</name>
<feature type="region of interest" description="Disordered" evidence="1">
    <location>
        <begin position="709"/>
        <end position="740"/>
    </location>
</feature>
<feature type="region of interest" description="Disordered" evidence="1">
    <location>
        <begin position="20"/>
        <end position="83"/>
    </location>
</feature>
<sequence length="1083" mass="115568">MAPDQRGLLALMESLTGVDAFDADSSQEPHSVPQLPPASFGPTSNGPDAKLKELLTPTTSNSLPGAMPGHEHDHHPPTDQAPIDADWHEVSAALPDSEPYLLSRAVGAEWETARTPSHALNPIEAGGFSPPSPGWTTIDNHRRKESEAQAFSLHPSPLLLPAAQTSSSFPAQRSGTEARPPSEPAGDRQASPPPYASSELVAQDRAAPGLQKISMQNVSTRTPVEHAIPAKVIIGNTPTAALGAPPEVVSHSNVLQEKHAQEGNDSADASIKHLPHTQIDAKQITGAVNTAMGAAVSRAVSRGASRQAYVEEAAPSEKSEGDAQQRIRPSGPREPARAALATLSQMTVATGKVIDANEASASVPPPLVHVPDSATFTASPPAPGTLPNVVSMSRVGGPLSIRRLSMPITDPIGTPAPSTLPARIPPSTAYPSSFDGSSSRSADFKNVPRPEGMTEAEFERIKADAELEARRVLEEYVRTRSDISTTLSEFESTTGPEPGVARQLPEPILPPAMQSGIFGAVAAPDTHLPAIGHGLLHEPAVLPHSVPPNDGGGHDMGGWDPSLPWPVPPTHHPEAIAPPGATVSVPSWTRNVTSHDLVPLAYDHQAHAAPPHVGANEWPQAGDSVLHGPWGPPAEVATALNAEHQPYESHQLHQSETHKSPAFQPSSAFPPRIEDVATAASSPREPSLGVHFPPSDAGLTQMYPAAVPLSSEGTSQGMPAQSRSEPSVQESVNSLSAASVPVPQTVQRPAHVLVPSRSTLELFAMHGGGNLPSGWSVEFDAVHQAFYFVNLSTTPPSSTWHDPRDGSAWALMQEYGYGTQPTLRLVRRPAVPSDSNAWASHPPSGWSQMNWRDHLIANSMARRFEMYEHSQSGRRGHKGVVASELDREHAAARRAQEIFRAARRAPLKLIEAAKRDDPMAVMRAETELARVAGARDRLREDDAMRAAAVPIGMHAFEGPHRGWDIWGRPRQGWMRAPGPGGYRPGAAAPHILDNQMRNPWLSRIYDADAEAGLNVGYKPPRTKSPRSFSLDWKFRASVRPRDMMRGSNTPTPYGLPEAVFSMDMAIDVSCVMSSTNANSACQA</sequence>
<dbReference type="AlphaFoldDB" id="A0A0P1BIF9"/>
<dbReference type="Gene3D" id="2.20.70.10">
    <property type="match status" value="1"/>
</dbReference>
<dbReference type="OrthoDB" id="2367685at2759"/>
<accession>A0A0P1BIF9</accession>
<feature type="region of interest" description="Disordered" evidence="1">
    <location>
        <begin position="307"/>
        <end position="336"/>
    </location>
</feature>
<feature type="compositionally biased region" description="Polar residues" evidence="1">
    <location>
        <begin position="163"/>
        <end position="175"/>
    </location>
</feature>
<feature type="region of interest" description="Disordered" evidence="1">
    <location>
        <begin position="646"/>
        <end position="669"/>
    </location>
</feature>
<feature type="region of interest" description="Disordered" evidence="1">
    <location>
        <begin position="119"/>
        <end position="208"/>
    </location>
</feature>
<protein>
    <recommendedName>
        <fullName evidence="4">WW domain-containing protein</fullName>
    </recommendedName>
</protein>
<feature type="region of interest" description="Disordered" evidence="1">
    <location>
        <begin position="611"/>
        <end position="634"/>
    </location>
</feature>
<reference evidence="2 3" key="1">
    <citation type="submission" date="2014-09" db="EMBL/GenBank/DDBJ databases">
        <authorList>
            <person name="Magalhaes I.L.F."/>
            <person name="Oliveira U."/>
            <person name="Santos F.R."/>
            <person name="Vidigal T.H.D.A."/>
            <person name="Brescovit A.D."/>
            <person name="Santos A.J."/>
        </authorList>
    </citation>
    <scope>NUCLEOTIDE SEQUENCE [LARGE SCALE GENOMIC DNA]</scope>
</reference>
<feature type="compositionally biased region" description="Low complexity" evidence="1">
    <location>
        <begin position="660"/>
        <end position="669"/>
    </location>
</feature>
<feature type="compositionally biased region" description="Basic and acidic residues" evidence="1">
    <location>
        <begin position="646"/>
        <end position="659"/>
    </location>
</feature>
<feature type="compositionally biased region" description="Basic and acidic residues" evidence="1">
    <location>
        <begin position="315"/>
        <end position="325"/>
    </location>
</feature>
<feature type="region of interest" description="Disordered" evidence="1">
    <location>
        <begin position="677"/>
        <end position="696"/>
    </location>
</feature>